<protein>
    <submittedName>
        <fullName evidence="1">Uncharacterized protein</fullName>
    </submittedName>
</protein>
<accession>A0ACC6L1L5</accession>
<comment type="caution">
    <text evidence="1">The sequence shown here is derived from an EMBL/GenBank/DDBJ whole genome shotgun (WGS) entry which is preliminary data.</text>
</comment>
<keyword evidence="2" id="KW-1185">Reference proteome</keyword>
<evidence type="ECO:0000313" key="2">
    <source>
        <dbReference type="Proteomes" id="UP001246858"/>
    </source>
</evidence>
<sequence>MKKNILLQVGLLCVIILGSCKKDYLDREPLIQVSNDAYWKTASDLEKYTLQFYAGFPSFGVVGSYTGLIGWDGTRGSDTQIIAVPSTIWNGSRSLSTSASGTTTPTTWWWADIQSVNVFFANYKNCKEPFNTYKHYLGEAHFFKAWFYFEKVVAYGDVPWFSDPLKTNSEELYKARDPRTLVIDSVLSNLDKAIEYLNPLKAAVGGNNRLSKEAALLFKSRVALFEGSWQKYHSGTDFGTAGADPNKYFRAAVNAAEELMKAQYNTGIYSTGNPNEDYCKLFSLTDQSNNKEVLLWKKYDIGLQLGHSFQIYVSDRTAGNMLTLQQVQHYLSKAGTPYDFINLGKAVKGSKFLTKIGQDCDPRLAQTVWTPNAVMWDNGFGKGVFSKPFLDQSGETLNNTGFQIRKGNDPKDPQAGSGVSWNTNSTTGAIVFRYSEALLNYAEAKSELGEAVDYAKSINLLRNRVGMPGFVVQSDPLRNTYADYGYAISDELQEIRRERTVELGAEGFRYADLMRWRAHNLLLNKRPKGYPYDATEWVGKKINYKTDANGFLDPYQTQLPNGYGFKTNRDYLESIPTNEITLNPKLTPNPGW</sequence>
<reference evidence="1" key="1">
    <citation type="submission" date="2023-07" db="EMBL/GenBank/DDBJ databases">
        <title>Sorghum-associated microbial communities from plants grown in Nebraska, USA.</title>
        <authorList>
            <person name="Schachtman D."/>
        </authorList>
    </citation>
    <scope>NUCLEOTIDE SEQUENCE</scope>
    <source>
        <strain evidence="1">2697</strain>
    </source>
</reference>
<evidence type="ECO:0000313" key="1">
    <source>
        <dbReference type="EMBL" id="MDR6785530.1"/>
    </source>
</evidence>
<proteinExistence type="predicted"/>
<name>A0ACC6L1L5_9SPHI</name>
<gene>
    <name evidence="1" type="ORF">J2X78_004115</name>
</gene>
<organism evidence="1 2">
    <name type="scientific">Pedobacter africanus</name>
    <dbReference type="NCBI Taxonomy" id="151894"/>
    <lineage>
        <taxon>Bacteria</taxon>
        <taxon>Pseudomonadati</taxon>
        <taxon>Bacteroidota</taxon>
        <taxon>Sphingobacteriia</taxon>
        <taxon>Sphingobacteriales</taxon>
        <taxon>Sphingobacteriaceae</taxon>
        <taxon>Pedobacter</taxon>
    </lineage>
</organism>
<dbReference type="Proteomes" id="UP001246858">
    <property type="component" value="Unassembled WGS sequence"/>
</dbReference>
<dbReference type="EMBL" id="JAVDTF010000004">
    <property type="protein sequence ID" value="MDR6785530.1"/>
    <property type="molecule type" value="Genomic_DNA"/>
</dbReference>